<reference evidence="2 3" key="1">
    <citation type="submission" date="2017-06" db="EMBL/GenBank/DDBJ databases">
        <title>Azoarcus sp. TSNA42 complete genome sequence.</title>
        <authorList>
            <person name="Woo J.-H."/>
            <person name="Kim H.-S."/>
        </authorList>
    </citation>
    <scope>NUCLEOTIDE SEQUENCE [LARGE SCALE GENOMIC DNA]</scope>
    <source>
        <strain evidence="2 3">TSNA42</strain>
    </source>
</reference>
<organism evidence="2 3">
    <name type="scientific">Parazoarcus communis</name>
    <dbReference type="NCBI Taxonomy" id="41977"/>
    <lineage>
        <taxon>Bacteria</taxon>
        <taxon>Pseudomonadati</taxon>
        <taxon>Pseudomonadota</taxon>
        <taxon>Betaproteobacteria</taxon>
        <taxon>Rhodocyclales</taxon>
        <taxon>Zoogloeaceae</taxon>
        <taxon>Parazoarcus</taxon>
    </lineage>
</organism>
<accession>A0A2U8H051</accession>
<dbReference type="EMBL" id="CP022188">
    <property type="protein sequence ID" value="AWI79038.1"/>
    <property type="molecule type" value="Genomic_DNA"/>
</dbReference>
<feature type="region of interest" description="Disordered" evidence="1">
    <location>
        <begin position="1"/>
        <end position="26"/>
    </location>
</feature>
<dbReference type="Proteomes" id="UP000244902">
    <property type="component" value="Chromosome"/>
</dbReference>
<evidence type="ECO:0000256" key="1">
    <source>
        <dbReference type="SAM" id="MobiDB-lite"/>
    </source>
</evidence>
<sequence length="67" mass="7941">MHEYENMNPDYPRHINPPMQDRSATDIHHRPEYLRAVIQRGLSGVRFDPSSERRLAWDALERKGVRA</sequence>
<name>A0A2U8H051_9RHOO</name>
<evidence type="ECO:0000313" key="3">
    <source>
        <dbReference type="Proteomes" id="UP000244902"/>
    </source>
</evidence>
<dbReference type="AlphaFoldDB" id="A0A2U8H051"/>
<proteinExistence type="predicted"/>
<protein>
    <submittedName>
        <fullName evidence="2">Uncharacterized protein</fullName>
    </submittedName>
</protein>
<gene>
    <name evidence="2" type="ORF">CEW87_06480</name>
</gene>
<evidence type="ECO:0000313" key="2">
    <source>
        <dbReference type="EMBL" id="AWI79038.1"/>
    </source>
</evidence>